<dbReference type="InterPro" id="IPR035965">
    <property type="entry name" value="PAS-like_dom_sf"/>
</dbReference>
<dbReference type="AlphaFoldDB" id="A0A1I4VX96"/>
<dbReference type="InterPro" id="IPR029787">
    <property type="entry name" value="Nucleotide_cyclase"/>
</dbReference>
<feature type="domain" description="PAS" evidence="1">
    <location>
        <begin position="647"/>
        <end position="717"/>
    </location>
</feature>
<feature type="domain" description="PAC" evidence="2">
    <location>
        <begin position="592"/>
        <end position="646"/>
    </location>
</feature>
<dbReference type="InterPro" id="IPR001610">
    <property type="entry name" value="PAC"/>
</dbReference>
<dbReference type="SUPFAM" id="SSF55073">
    <property type="entry name" value="Nucleotide cyclase"/>
    <property type="match status" value="1"/>
</dbReference>
<dbReference type="Pfam" id="PF13426">
    <property type="entry name" value="PAS_9"/>
    <property type="match status" value="1"/>
</dbReference>
<dbReference type="InterPro" id="IPR000700">
    <property type="entry name" value="PAS-assoc_C"/>
</dbReference>
<dbReference type="SMART" id="SM00086">
    <property type="entry name" value="PAC"/>
    <property type="match status" value="4"/>
</dbReference>
<dbReference type="OrthoDB" id="9812260at2"/>
<name>A0A1I4VX96_9NEIS</name>
<dbReference type="InterPro" id="IPR046342">
    <property type="entry name" value="CBS_dom_sf"/>
</dbReference>
<dbReference type="InterPro" id="IPR000014">
    <property type="entry name" value="PAS"/>
</dbReference>
<gene>
    <name evidence="4" type="ORF">SAMN05660284_00425</name>
</gene>
<reference evidence="5" key="1">
    <citation type="submission" date="2016-10" db="EMBL/GenBank/DDBJ databases">
        <authorList>
            <person name="Varghese N."/>
            <person name="Submissions S."/>
        </authorList>
    </citation>
    <scope>NUCLEOTIDE SEQUENCE [LARGE SCALE GENOMIC DNA]</scope>
    <source>
        <strain evidence="5">DSM 6150</strain>
    </source>
</reference>
<feature type="domain" description="PAS" evidence="1">
    <location>
        <begin position="769"/>
        <end position="839"/>
    </location>
</feature>
<evidence type="ECO:0000259" key="2">
    <source>
        <dbReference type="PROSITE" id="PS50113"/>
    </source>
</evidence>
<dbReference type="InterPro" id="IPR000160">
    <property type="entry name" value="GGDEF_dom"/>
</dbReference>
<dbReference type="FunFam" id="3.30.70.270:FF:000001">
    <property type="entry name" value="Diguanylate cyclase domain protein"/>
    <property type="match status" value="1"/>
</dbReference>
<dbReference type="CDD" id="cd01949">
    <property type="entry name" value="GGDEF"/>
    <property type="match status" value="1"/>
</dbReference>
<dbReference type="Pfam" id="PF13188">
    <property type="entry name" value="PAS_8"/>
    <property type="match status" value="1"/>
</dbReference>
<feature type="domain" description="PAC" evidence="2">
    <location>
        <begin position="339"/>
        <end position="396"/>
    </location>
</feature>
<dbReference type="PROSITE" id="PS50113">
    <property type="entry name" value="PAC"/>
    <property type="match status" value="5"/>
</dbReference>
<dbReference type="NCBIfam" id="TIGR00229">
    <property type="entry name" value="sensory_box"/>
    <property type="match status" value="6"/>
</dbReference>
<dbReference type="GO" id="GO:0003824">
    <property type="term" value="F:catalytic activity"/>
    <property type="evidence" value="ECO:0007669"/>
    <property type="project" value="UniProtKB-ARBA"/>
</dbReference>
<dbReference type="PROSITE" id="PS50887">
    <property type="entry name" value="GGDEF"/>
    <property type="match status" value="1"/>
</dbReference>
<dbReference type="Gene3D" id="3.30.70.270">
    <property type="match status" value="1"/>
</dbReference>
<feature type="domain" description="PAC" evidence="2">
    <location>
        <begin position="720"/>
        <end position="772"/>
    </location>
</feature>
<dbReference type="RefSeq" id="WP_091190600.1">
    <property type="nucleotide sequence ID" value="NZ_FOVE01000002.1"/>
</dbReference>
<dbReference type="Gene3D" id="3.30.450.20">
    <property type="entry name" value="PAS domain"/>
    <property type="match status" value="6"/>
</dbReference>
<dbReference type="PANTHER" id="PTHR44757">
    <property type="entry name" value="DIGUANYLATE CYCLASE DGCP"/>
    <property type="match status" value="1"/>
</dbReference>
<dbReference type="CDD" id="cd00130">
    <property type="entry name" value="PAS"/>
    <property type="match status" value="5"/>
</dbReference>
<proteinExistence type="predicted"/>
<feature type="domain" description="PAS" evidence="1">
    <location>
        <begin position="523"/>
        <end position="602"/>
    </location>
</feature>
<sequence>MSETLANFVMRRAVCLRPEDSLGHALEMLAAEPAQAVLVMEGDGTPLMALMPETLPRLWLEGVTLSTLLREVAGVKTCVQPASAAWHTAVVGLISQGPDRVLVVQDESGKLLGVLNEEDFCRQLGLQRIVDAQKLIESRRDSELRLQAVFNSTQVLLGVLEPDGTVLEINSVALDMVGARREDVVGKPFWETPGWQHDPQQQEKLRQAIQQCRQGETQAFEVTNKVADSSLLNVDFAARPIFDDEGKVRYILAEGCNVTARRQAENALGNERAVLRSVLDTIPDLIFFKDTNSVYQGCNRAFEKYFGKPQNQIVGRTDFYFVNAELADLFREKDQLAMQSGETCINEEWVRYPDGRRVLLETIKTPIRGAGGKIMGLLGVARDITERRRLDEELRKSQERYRRLFENMNSGFVLMQVVLDLAGKPIDARHVEVNPAYEQIVGKPAQELLGKTMREVYPDMESYWLEAGGRVAMTGESQVIEGYAAGLGRWLKVNLFCPQRGFFAGIVKDSSEQRRAEELLRRQKAQLRAILDNFPFLVWLKDREGRYLDANYRLARLYGQTTPEALVGKTDFDFCPPEKASYYVAEDREVMQTLVHKTVEAPVDDEGHWEEVFKTPILADDGALLGTAGFSRDITERKRSEAALRASQAHYQALLDASPFGVIELDAADNCVYANQRYLDMLGVTFEQVRGEGWKLDVHPRDKERVEEVRRQTIAEGVPGNIEYRRVLPGGRVVWVLGHGVPMRDAGGAISGAIVAILDITERKEAENQLKLAASIYEACGEGVMVLDTRMHIVSVNPAFTTLLGYESAEVLGRTPDVLASRRDLQSVHEQVWRAVEESGVWQGEIWGRRKDGSDIALWMTISTLRNRNGEVQWRFALFSDITDKKQAEELIWRQANYDSLTGLPNRRLFRDRLQIDIKKTRRAERTLALLFVDLDHFKNVNDTLGHDYGDRLLAEVAQRLQRCVRDSDTVARMGGDEFTVVLPEQVDDKRASEVAQAMLDALALPFDLDGEQVCISASVGIALFPRDGTEDRVLLKQADRAMYFAKAKGRNAYSFVTG</sequence>
<evidence type="ECO:0000259" key="3">
    <source>
        <dbReference type="PROSITE" id="PS50887"/>
    </source>
</evidence>
<dbReference type="NCBIfam" id="TIGR00254">
    <property type="entry name" value="GGDEF"/>
    <property type="match status" value="1"/>
</dbReference>
<dbReference type="InterPro" id="IPR052155">
    <property type="entry name" value="Biofilm_reg_signaling"/>
</dbReference>
<dbReference type="Pfam" id="PF00990">
    <property type="entry name" value="GGDEF"/>
    <property type="match status" value="1"/>
</dbReference>
<dbReference type="Gene3D" id="3.10.580.10">
    <property type="entry name" value="CBS-domain"/>
    <property type="match status" value="1"/>
</dbReference>
<dbReference type="PANTHER" id="PTHR44757:SF2">
    <property type="entry name" value="BIOFILM ARCHITECTURE MAINTENANCE PROTEIN MBAA"/>
    <property type="match status" value="1"/>
</dbReference>
<feature type="domain" description="PAS" evidence="1">
    <location>
        <begin position="142"/>
        <end position="216"/>
    </location>
</feature>
<dbReference type="InterPro" id="IPR043128">
    <property type="entry name" value="Rev_trsase/Diguanyl_cyclase"/>
</dbReference>
<feature type="domain" description="PAC" evidence="2">
    <location>
        <begin position="842"/>
        <end position="894"/>
    </location>
</feature>
<dbReference type="SMART" id="SM00267">
    <property type="entry name" value="GGDEF"/>
    <property type="match status" value="1"/>
</dbReference>
<dbReference type="STRING" id="83765.SAMN05660284_00425"/>
<feature type="domain" description="PAS" evidence="1">
    <location>
        <begin position="397"/>
        <end position="459"/>
    </location>
</feature>
<evidence type="ECO:0000259" key="1">
    <source>
        <dbReference type="PROSITE" id="PS50112"/>
    </source>
</evidence>
<evidence type="ECO:0000313" key="5">
    <source>
        <dbReference type="Proteomes" id="UP000242869"/>
    </source>
</evidence>
<dbReference type="EMBL" id="FOVE01000002">
    <property type="protein sequence ID" value="SFN05770.1"/>
    <property type="molecule type" value="Genomic_DNA"/>
</dbReference>
<dbReference type="Pfam" id="PF08448">
    <property type="entry name" value="PAS_4"/>
    <property type="match status" value="4"/>
</dbReference>
<accession>A0A1I4VX96</accession>
<feature type="domain" description="PAC" evidence="2">
    <location>
        <begin position="216"/>
        <end position="270"/>
    </location>
</feature>
<keyword evidence="5" id="KW-1185">Reference proteome</keyword>
<dbReference type="SUPFAM" id="SSF55785">
    <property type="entry name" value="PYP-like sensor domain (PAS domain)"/>
    <property type="match status" value="6"/>
</dbReference>
<feature type="domain" description="GGDEF" evidence="3">
    <location>
        <begin position="926"/>
        <end position="1059"/>
    </location>
</feature>
<dbReference type="Proteomes" id="UP000242869">
    <property type="component" value="Unassembled WGS sequence"/>
</dbReference>
<feature type="domain" description="PAS" evidence="1">
    <location>
        <begin position="271"/>
        <end position="341"/>
    </location>
</feature>
<dbReference type="SMART" id="SM00091">
    <property type="entry name" value="PAS"/>
    <property type="match status" value="6"/>
</dbReference>
<dbReference type="SUPFAM" id="SSF54631">
    <property type="entry name" value="CBS-domain pair"/>
    <property type="match status" value="1"/>
</dbReference>
<protein>
    <submittedName>
        <fullName evidence="4">PAS domain S-box-containing protein/diguanylate cyclase (GGDEF) domain-containing protein</fullName>
    </submittedName>
</protein>
<organism evidence="4 5">
    <name type="scientific">Formivibrio citricus</name>
    <dbReference type="NCBI Taxonomy" id="83765"/>
    <lineage>
        <taxon>Bacteria</taxon>
        <taxon>Pseudomonadati</taxon>
        <taxon>Pseudomonadota</taxon>
        <taxon>Betaproteobacteria</taxon>
        <taxon>Neisseriales</taxon>
        <taxon>Chitinibacteraceae</taxon>
        <taxon>Formivibrio</taxon>
    </lineage>
</organism>
<evidence type="ECO:0000313" key="4">
    <source>
        <dbReference type="EMBL" id="SFN05770.1"/>
    </source>
</evidence>
<dbReference type="InterPro" id="IPR013656">
    <property type="entry name" value="PAS_4"/>
</dbReference>
<dbReference type="PROSITE" id="PS50112">
    <property type="entry name" value="PAS"/>
    <property type="match status" value="6"/>
</dbReference>